<keyword evidence="2" id="KW-1185">Reference proteome</keyword>
<proteinExistence type="predicted"/>
<evidence type="ECO:0000313" key="1">
    <source>
        <dbReference type="EMBL" id="SEK02505.1"/>
    </source>
</evidence>
<dbReference type="EMBL" id="FNYE01000031">
    <property type="protein sequence ID" value="SEK02505.1"/>
    <property type="molecule type" value="Genomic_DNA"/>
</dbReference>
<dbReference type="AlphaFoldDB" id="A0A1H7DW23"/>
<evidence type="ECO:0000313" key="2">
    <source>
        <dbReference type="Proteomes" id="UP000198866"/>
    </source>
</evidence>
<dbReference type="STRING" id="667676.SAMN05192539_103176"/>
<dbReference type="Proteomes" id="UP000198866">
    <property type="component" value="Unassembled WGS sequence"/>
</dbReference>
<accession>A0A1H7DW23</accession>
<gene>
    <name evidence="1" type="ORF">SAMN05192539_103176</name>
</gene>
<organism evidence="1 2">
    <name type="scientific">Paraburkholderia diazotrophica</name>
    <dbReference type="NCBI Taxonomy" id="667676"/>
    <lineage>
        <taxon>Bacteria</taxon>
        <taxon>Pseudomonadati</taxon>
        <taxon>Pseudomonadota</taxon>
        <taxon>Betaproteobacteria</taxon>
        <taxon>Burkholderiales</taxon>
        <taxon>Burkholderiaceae</taxon>
        <taxon>Paraburkholderia</taxon>
    </lineage>
</organism>
<sequence>MASTRLPTSRVLEGRVFSSSYTNQCTWGAYQLAWDRAYRPKMAFVIRPLFVSQRD</sequence>
<name>A0A1H7DW23_9BURK</name>
<reference evidence="2" key="1">
    <citation type="submission" date="2016-10" db="EMBL/GenBank/DDBJ databases">
        <authorList>
            <person name="Varghese N."/>
            <person name="Submissions S."/>
        </authorList>
    </citation>
    <scope>NUCLEOTIDE SEQUENCE [LARGE SCALE GENOMIC DNA]</scope>
    <source>
        <strain evidence="2">LMG 26031</strain>
    </source>
</reference>
<protein>
    <submittedName>
        <fullName evidence="1">Uncharacterized protein</fullName>
    </submittedName>
</protein>